<feature type="coiled-coil region" evidence="1">
    <location>
        <begin position="145"/>
        <end position="179"/>
    </location>
</feature>
<accession>A0A371IP57</accession>
<name>A0A371IP57_9FIRM</name>
<dbReference type="STRING" id="1871336.BBG48_01010"/>
<gene>
    <name evidence="2" type="ORF">BBG48_000720</name>
</gene>
<dbReference type="AlphaFoldDB" id="A0A371IP57"/>
<evidence type="ECO:0000313" key="2">
    <source>
        <dbReference type="EMBL" id="RDY22272.1"/>
    </source>
</evidence>
<protein>
    <submittedName>
        <fullName evidence="2">Uncharacterized protein</fullName>
    </submittedName>
</protein>
<keyword evidence="3" id="KW-1185">Reference proteome</keyword>
<dbReference type="EMBL" id="MBEW02000001">
    <property type="protein sequence ID" value="RDY22272.1"/>
    <property type="molecule type" value="Genomic_DNA"/>
</dbReference>
<dbReference type="RefSeq" id="WP_068911649.1">
    <property type="nucleotide sequence ID" value="NZ_MBEW02000001.1"/>
</dbReference>
<evidence type="ECO:0000313" key="3">
    <source>
        <dbReference type="Proteomes" id="UP000093352"/>
    </source>
</evidence>
<comment type="caution">
    <text evidence="2">The sequence shown here is derived from an EMBL/GenBank/DDBJ whole genome shotgun (WGS) entry which is preliminary data.</text>
</comment>
<proteinExistence type="predicted"/>
<organism evidence="2 3">
    <name type="scientific">Criibacterium bergeronii</name>
    <dbReference type="NCBI Taxonomy" id="1871336"/>
    <lineage>
        <taxon>Bacteria</taxon>
        <taxon>Bacillati</taxon>
        <taxon>Bacillota</taxon>
        <taxon>Clostridia</taxon>
        <taxon>Peptostreptococcales</taxon>
        <taxon>Filifactoraceae</taxon>
        <taxon>Criibacterium</taxon>
    </lineage>
</organism>
<sequence length="205" mass="24023">MFGFSNKSESNKLFERIKKGTVIPMLIDYKPFKEMIKYSINPSMQSLIKYIEDITKEEKAKLLETANLQKEKSRFAAKVLYLSDQLNSHGSRHAGEHLDDIKEKMIEINDKIEQNQIYLSALRVEKENLNLELLRQTLDYCYENINQDEKNLKALLDEIDKIRTELEKKRIVRDTLQKRINSTYGFIHGVMGAKETSKIDEEMLS</sequence>
<evidence type="ECO:0000256" key="1">
    <source>
        <dbReference type="SAM" id="Coils"/>
    </source>
</evidence>
<keyword evidence="1" id="KW-0175">Coiled coil</keyword>
<reference evidence="2 3" key="1">
    <citation type="journal article" date="2016" name="Genome Announc.">
        <title>Draft Genome Sequence of Criibacterium bergeronii gen. nov., sp. nov., Strain CCRI-22567T, Isolated from a Vaginal Sample from a Woman with Bacterial Vaginosis.</title>
        <authorList>
            <person name="Maheux A.F."/>
            <person name="Berube E."/>
            <person name="Boudreau D.K."/>
            <person name="Raymond F."/>
            <person name="Corbeil J."/>
            <person name="Roy P.H."/>
            <person name="Boissinot M."/>
            <person name="Omar R.F."/>
        </authorList>
    </citation>
    <scope>NUCLEOTIDE SEQUENCE [LARGE SCALE GENOMIC DNA]</scope>
    <source>
        <strain evidence="2 3">CCRI-22567</strain>
    </source>
</reference>
<dbReference type="Proteomes" id="UP000093352">
    <property type="component" value="Unassembled WGS sequence"/>
</dbReference>